<proteinExistence type="inferred from homology"/>
<dbReference type="InterPro" id="IPR000847">
    <property type="entry name" value="LysR_HTH_N"/>
</dbReference>
<evidence type="ECO:0000256" key="3">
    <source>
        <dbReference type="ARBA" id="ARBA00023125"/>
    </source>
</evidence>
<keyword evidence="7" id="KW-1185">Reference proteome</keyword>
<accession>A0A2T4JFB5</accession>
<organism evidence="6 7">
    <name type="scientific">Fuscovulum blasticum DSM 2131</name>
    <dbReference type="NCBI Taxonomy" id="1188250"/>
    <lineage>
        <taxon>Bacteria</taxon>
        <taxon>Pseudomonadati</taxon>
        <taxon>Pseudomonadota</taxon>
        <taxon>Alphaproteobacteria</taxon>
        <taxon>Rhodobacterales</taxon>
        <taxon>Paracoccaceae</taxon>
        <taxon>Pseudogemmobacter</taxon>
    </lineage>
</organism>
<dbReference type="InterPro" id="IPR058163">
    <property type="entry name" value="LysR-type_TF_proteobact-type"/>
</dbReference>
<dbReference type="InterPro" id="IPR005119">
    <property type="entry name" value="LysR_subst-bd"/>
</dbReference>
<dbReference type="SUPFAM" id="SSF53850">
    <property type="entry name" value="Periplasmic binding protein-like II"/>
    <property type="match status" value="1"/>
</dbReference>
<dbReference type="SUPFAM" id="SSF46785">
    <property type="entry name" value="Winged helix' DNA-binding domain"/>
    <property type="match status" value="1"/>
</dbReference>
<dbReference type="PROSITE" id="PS50931">
    <property type="entry name" value="HTH_LYSR"/>
    <property type="match status" value="1"/>
</dbReference>
<keyword evidence="3" id="KW-0238">DNA-binding</keyword>
<evidence type="ECO:0000256" key="2">
    <source>
        <dbReference type="ARBA" id="ARBA00023015"/>
    </source>
</evidence>
<dbReference type="GO" id="GO:0006351">
    <property type="term" value="P:DNA-templated transcription"/>
    <property type="evidence" value="ECO:0007669"/>
    <property type="project" value="TreeGrafter"/>
</dbReference>
<dbReference type="AlphaFoldDB" id="A0A2T4JFB5"/>
<comment type="caution">
    <text evidence="6">The sequence shown here is derived from an EMBL/GenBank/DDBJ whole genome shotgun (WGS) entry which is preliminary data.</text>
</comment>
<dbReference type="GO" id="GO:0043565">
    <property type="term" value="F:sequence-specific DNA binding"/>
    <property type="evidence" value="ECO:0007669"/>
    <property type="project" value="TreeGrafter"/>
</dbReference>
<dbReference type="PANTHER" id="PTHR30537:SF26">
    <property type="entry name" value="GLYCINE CLEAVAGE SYSTEM TRANSCRIPTIONAL ACTIVATOR"/>
    <property type="match status" value="1"/>
</dbReference>
<dbReference type="InterPro" id="IPR036390">
    <property type="entry name" value="WH_DNA-bd_sf"/>
</dbReference>
<dbReference type="Gene3D" id="1.10.10.10">
    <property type="entry name" value="Winged helix-like DNA-binding domain superfamily/Winged helix DNA-binding domain"/>
    <property type="match status" value="1"/>
</dbReference>
<name>A0A2T4JFB5_FUSBL</name>
<dbReference type="EMBL" id="PZKE01000001">
    <property type="protein sequence ID" value="PTE16586.1"/>
    <property type="molecule type" value="Genomic_DNA"/>
</dbReference>
<dbReference type="PANTHER" id="PTHR30537">
    <property type="entry name" value="HTH-TYPE TRANSCRIPTIONAL REGULATOR"/>
    <property type="match status" value="1"/>
</dbReference>
<gene>
    <name evidence="6" type="ORF">C5F44_01685</name>
</gene>
<feature type="domain" description="HTH lysR-type" evidence="5">
    <location>
        <begin position="9"/>
        <end position="66"/>
    </location>
</feature>
<keyword evidence="4" id="KW-0804">Transcription</keyword>
<sequence>MTVAWSRLPPLSALRAFHAVAEGGGYSQAARALNVTHAAVAQQVRTLEGLMGVALVMRHGRGMALTAEGADLARALSEGFGAIQTGVEALKAAGAARPVRITLTPSFASQWLMPRLKEFWKLHPDIALSLHPDARVLDLRRDGMDIGLRYGNGDWPGVEARFLAPARMAVACAPDLLSGRNTLTVEEMQRMDWLLTQDWPEQENYLKSLGLDPQRLSRTEFPGEELSLAAARQGLGPIVESLALMEEDISTGRLVLLHDSRTQLPAYFVVTPPGPQRSAARAFLKWLFAAA</sequence>
<comment type="similarity">
    <text evidence="1">Belongs to the LysR transcriptional regulatory family.</text>
</comment>
<reference evidence="6 7" key="1">
    <citation type="submission" date="2018-03" db="EMBL/GenBank/DDBJ databases">
        <title>Rhodobacter blasticus.</title>
        <authorList>
            <person name="Meyer T.E."/>
            <person name="Miller S."/>
            <person name="Lodha T."/>
            <person name="Gandham S."/>
            <person name="Chintalapati S."/>
            <person name="Chintalapati V.R."/>
        </authorList>
    </citation>
    <scope>NUCLEOTIDE SEQUENCE [LARGE SCALE GENOMIC DNA]</scope>
    <source>
        <strain evidence="6 7">DSM 2131</strain>
    </source>
</reference>
<dbReference type="Pfam" id="PF00126">
    <property type="entry name" value="HTH_1"/>
    <property type="match status" value="1"/>
</dbReference>
<dbReference type="InterPro" id="IPR036388">
    <property type="entry name" value="WH-like_DNA-bd_sf"/>
</dbReference>
<protein>
    <submittedName>
        <fullName evidence="6">LysR family transcriptional regulator</fullName>
    </submittedName>
</protein>
<evidence type="ECO:0000259" key="5">
    <source>
        <dbReference type="PROSITE" id="PS50931"/>
    </source>
</evidence>
<dbReference type="Gene3D" id="3.40.190.10">
    <property type="entry name" value="Periplasmic binding protein-like II"/>
    <property type="match status" value="2"/>
</dbReference>
<evidence type="ECO:0000256" key="1">
    <source>
        <dbReference type="ARBA" id="ARBA00009437"/>
    </source>
</evidence>
<evidence type="ECO:0000313" key="7">
    <source>
        <dbReference type="Proteomes" id="UP000241362"/>
    </source>
</evidence>
<dbReference type="Proteomes" id="UP000241362">
    <property type="component" value="Unassembled WGS sequence"/>
</dbReference>
<evidence type="ECO:0000256" key="4">
    <source>
        <dbReference type="ARBA" id="ARBA00023163"/>
    </source>
</evidence>
<evidence type="ECO:0000313" key="6">
    <source>
        <dbReference type="EMBL" id="PTE16586.1"/>
    </source>
</evidence>
<dbReference type="GO" id="GO:0003700">
    <property type="term" value="F:DNA-binding transcription factor activity"/>
    <property type="evidence" value="ECO:0007669"/>
    <property type="project" value="InterPro"/>
</dbReference>
<keyword evidence="2" id="KW-0805">Transcription regulation</keyword>
<dbReference type="Pfam" id="PF03466">
    <property type="entry name" value="LysR_substrate"/>
    <property type="match status" value="1"/>
</dbReference>